<name>A0A1I7TR38_9PELO</name>
<organism evidence="7 8">
    <name type="scientific">Caenorhabditis tropicalis</name>
    <dbReference type="NCBI Taxonomy" id="1561998"/>
    <lineage>
        <taxon>Eukaryota</taxon>
        <taxon>Metazoa</taxon>
        <taxon>Ecdysozoa</taxon>
        <taxon>Nematoda</taxon>
        <taxon>Chromadorea</taxon>
        <taxon>Rhabditida</taxon>
        <taxon>Rhabditina</taxon>
        <taxon>Rhabditomorpha</taxon>
        <taxon>Rhabditoidea</taxon>
        <taxon>Rhabditidae</taxon>
        <taxon>Peloderinae</taxon>
        <taxon>Caenorhabditis</taxon>
    </lineage>
</organism>
<dbReference type="eggNOG" id="KOG2176">
    <property type="taxonomic scope" value="Eukaryota"/>
</dbReference>
<dbReference type="AlphaFoldDB" id="A0A1I7TR38"/>
<keyword evidence="4 5" id="KW-0175">Coiled coil</keyword>
<dbReference type="GO" id="GO:0090522">
    <property type="term" value="P:vesicle tethering involved in exocytosis"/>
    <property type="evidence" value="ECO:0007669"/>
    <property type="project" value="InterPro"/>
</dbReference>
<keyword evidence="7" id="KW-1185">Reference proteome</keyword>
<dbReference type="GO" id="GO:0006886">
    <property type="term" value="P:intracellular protein transport"/>
    <property type="evidence" value="ECO:0007669"/>
    <property type="project" value="InterPro"/>
</dbReference>
<dbReference type="InterPro" id="IPR042044">
    <property type="entry name" value="EXOC6PINT-1/Sec15/Tip20_C_dom2"/>
</dbReference>
<sequence>MSSSSTSQQATSSTDTVPEYIFENVNFTDDELSYLYKLETSDMENMKVVLREIYDTFDIQHFSRAMEQLTANYEKDDQQKSAAYYRNYFAALEQLKAIREQYEDDEVEVEKQILRINANRFQRREDLMRDRGPILLNISEDPETGKRVSLSFMHYPELSNQQHSFNCKLSFINSISVKSGLHLICRYNNPQQFARNLKYYNIRNKTSDPLHLFHEKNIFKAVQELIGPWEQRQRDGNHESLYTEIDRIGQVLSQQNEKYFRLRLIRNREVNDIEYSDYLKTIEKVELMETPTSYHRSTLKYARKAIRMQAYRELHFFLEELVEVAEELEPFAVGFNPMAPLGLDFEPVERCKTLFIILKSEDSFHKFWLGKRREQCGAVILPPFKLDNYERFQQFLSDIVKFFAVDFATQYVERNLIKENEMWEEALPDICNLLVTGLESFSDVQMLLDLNNLILYFARAIRPFGCIVMDPLYDLVKRFWDRYNELLVKDHCLQFERDLPNHDYTRITISGENVKDPERKKLYPRTLPFSHFFASTQSHANRFIKECVEYSSGLQLSQTVIADTARKSVNALFVRWAEILKKFIGETHSVFILVQIGIDLGYIAEKCGKIGYFDTEKTTREKNEVVLSVDVFLEVRKEIQPQIIKCMRTKIDEIIESANYDWERPATSGETSDFITKLISCISDELDSSLMNMHHLSAKFVYQIVFDDILQSLWGLMFSPSTKFISTGALNQFSLDLMQCEAYASICPVSEVEPQAFSTTFADLRQLLDLVIFSDWTTFIAEYGKNEATYSTVKPKTAIVVLEKMIAYERKCPTEGDREKSLDGIVQQLKLLR</sequence>
<reference evidence="8" key="1">
    <citation type="submission" date="2016-11" db="UniProtKB">
        <authorList>
            <consortium name="WormBaseParasite"/>
        </authorList>
    </citation>
    <scope>IDENTIFICATION</scope>
</reference>
<evidence type="ECO:0000313" key="8">
    <source>
        <dbReference type="WBParaSite" id="Csp11.Scaffold629.g10931.t1"/>
    </source>
</evidence>
<feature type="domain" description="Exocyst complex subunit EXOC6/Sec15 C-terminal" evidence="6">
    <location>
        <begin position="471"/>
        <end position="804"/>
    </location>
</feature>
<dbReference type="STRING" id="1561998.A0A1I7TR38"/>
<dbReference type="Gene3D" id="1.20.58.670">
    <property type="entry name" value="Dsl1p vesicle tethering complex, Tip20p subunit, domain D"/>
    <property type="match status" value="1"/>
</dbReference>
<evidence type="ECO:0000256" key="5">
    <source>
        <dbReference type="SAM" id="Coils"/>
    </source>
</evidence>
<dbReference type="GO" id="GO:0016020">
    <property type="term" value="C:membrane"/>
    <property type="evidence" value="ECO:0007669"/>
    <property type="project" value="TreeGrafter"/>
</dbReference>
<dbReference type="GO" id="GO:0006893">
    <property type="term" value="P:Golgi to plasma membrane transport"/>
    <property type="evidence" value="ECO:0007669"/>
    <property type="project" value="TreeGrafter"/>
</dbReference>
<dbReference type="PANTHER" id="PTHR12702">
    <property type="entry name" value="SEC15"/>
    <property type="match status" value="1"/>
</dbReference>
<evidence type="ECO:0000256" key="4">
    <source>
        <dbReference type="ARBA" id="ARBA00023054"/>
    </source>
</evidence>
<dbReference type="GO" id="GO:0000145">
    <property type="term" value="C:exocyst"/>
    <property type="evidence" value="ECO:0007669"/>
    <property type="project" value="TreeGrafter"/>
</dbReference>
<evidence type="ECO:0000256" key="2">
    <source>
        <dbReference type="ARBA" id="ARBA00022448"/>
    </source>
</evidence>
<evidence type="ECO:0000256" key="3">
    <source>
        <dbReference type="ARBA" id="ARBA00022483"/>
    </source>
</evidence>
<dbReference type="Gene3D" id="1.10.357.30">
    <property type="entry name" value="Exocyst complex subunit Sec15 C-terminal domain, N-terminal subdomain"/>
    <property type="match status" value="1"/>
</dbReference>
<proteinExistence type="inferred from homology"/>
<dbReference type="InterPro" id="IPR042045">
    <property type="entry name" value="EXOC6/Sec15_C_dom1"/>
</dbReference>
<dbReference type="PANTHER" id="PTHR12702:SF0">
    <property type="entry name" value="EXOCYST COMPLEX COMPONENT 6"/>
    <property type="match status" value="1"/>
</dbReference>
<keyword evidence="2" id="KW-0813">Transport</keyword>
<dbReference type="Pfam" id="PF04091">
    <property type="entry name" value="Sec15_C"/>
    <property type="match status" value="1"/>
</dbReference>
<evidence type="ECO:0000259" key="6">
    <source>
        <dbReference type="Pfam" id="PF04091"/>
    </source>
</evidence>
<dbReference type="WBParaSite" id="Csp11.Scaffold629.g10931.t1">
    <property type="protein sequence ID" value="Csp11.Scaffold629.g10931.t1"/>
    <property type="gene ID" value="Csp11.Scaffold629.g10931"/>
</dbReference>
<accession>A0A1I7TR38</accession>
<feature type="coiled-coil region" evidence="5">
    <location>
        <begin position="85"/>
        <end position="119"/>
    </location>
</feature>
<comment type="similarity">
    <text evidence="1">Belongs to the SEC15 family.</text>
</comment>
<protein>
    <submittedName>
        <fullName evidence="8">Sec15 domain-containing protein</fullName>
    </submittedName>
</protein>
<keyword evidence="3" id="KW-0268">Exocytosis</keyword>
<dbReference type="InterPro" id="IPR007225">
    <property type="entry name" value="EXOC6/Sec15"/>
</dbReference>
<dbReference type="Proteomes" id="UP000095282">
    <property type="component" value="Unplaced"/>
</dbReference>
<evidence type="ECO:0000256" key="1">
    <source>
        <dbReference type="ARBA" id="ARBA00007944"/>
    </source>
</evidence>
<evidence type="ECO:0000313" key="7">
    <source>
        <dbReference type="Proteomes" id="UP000095282"/>
    </source>
</evidence>
<dbReference type="InterPro" id="IPR046361">
    <property type="entry name" value="EXOC6/Sec15_C"/>
</dbReference>